<keyword evidence="1" id="KW-0812">Transmembrane</keyword>
<protein>
    <submittedName>
        <fullName evidence="2">Uncharacterized protein</fullName>
    </submittedName>
</protein>
<gene>
    <name evidence="2" type="ORF">FB466_0335</name>
</gene>
<dbReference type="Proteomes" id="UP000318331">
    <property type="component" value="Unassembled WGS sequence"/>
</dbReference>
<dbReference type="RefSeq" id="WP_141915318.1">
    <property type="nucleotide sequence ID" value="NZ_BAAAYS010000013.1"/>
</dbReference>
<dbReference type="OrthoDB" id="5079845at2"/>
<keyword evidence="3" id="KW-1185">Reference proteome</keyword>
<feature type="transmembrane region" description="Helical" evidence="1">
    <location>
        <begin position="16"/>
        <end position="38"/>
    </location>
</feature>
<keyword evidence="1" id="KW-0472">Membrane</keyword>
<name>A0A543I4P6_9MICO</name>
<dbReference type="AlphaFoldDB" id="A0A543I4P6"/>
<evidence type="ECO:0000313" key="2">
    <source>
        <dbReference type="EMBL" id="TQM65531.1"/>
    </source>
</evidence>
<accession>A0A543I4P6</accession>
<proteinExistence type="predicted"/>
<reference evidence="2 3" key="1">
    <citation type="submission" date="2019-06" db="EMBL/GenBank/DDBJ databases">
        <title>Sequencing the genomes of 1000 actinobacteria strains.</title>
        <authorList>
            <person name="Klenk H.-P."/>
        </authorList>
    </citation>
    <scope>NUCLEOTIDE SEQUENCE [LARGE SCALE GENOMIC DNA]</scope>
    <source>
        <strain evidence="2 3">DSM 18031</strain>
    </source>
</reference>
<dbReference type="EMBL" id="VFPN01000001">
    <property type="protein sequence ID" value="TQM65531.1"/>
    <property type="molecule type" value="Genomic_DNA"/>
</dbReference>
<sequence>MPGNGELYPPGQYGIGWLYVALAVIALGIGLYLLVSFLTRPKNALRPVAAVSSAPPLVGPEMLNQLRYEYLAQLDVVESRFRSGELGGRETNKVLSLVVRQFVNEYSGIEAPVMTLSDLMSQGVNPVLLDAVGRHYYPSVFRRSGVIDPLAGLEAARRVVTTWH</sequence>
<comment type="caution">
    <text evidence="2">The sequence shown here is derived from an EMBL/GenBank/DDBJ whole genome shotgun (WGS) entry which is preliminary data.</text>
</comment>
<evidence type="ECO:0000256" key="1">
    <source>
        <dbReference type="SAM" id="Phobius"/>
    </source>
</evidence>
<organism evidence="2 3">
    <name type="scientific">Klugiella xanthotipulae</name>
    <dbReference type="NCBI Taxonomy" id="244735"/>
    <lineage>
        <taxon>Bacteria</taxon>
        <taxon>Bacillati</taxon>
        <taxon>Actinomycetota</taxon>
        <taxon>Actinomycetes</taxon>
        <taxon>Micrococcales</taxon>
        <taxon>Microbacteriaceae</taxon>
        <taxon>Klugiella</taxon>
    </lineage>
</organism>
<keyword evidence="1" id="KW-1133">Transmembrane helix</keyword>
<evidence type="ECO:0000313" key="3">
    <source>
        <dbReference type="Proteomes" id="UP000318331"/>
    </source>
</evidence>